<sequence>MYAAMFFFFLYVYLYIFNFFIGRYMVFVQGISIDTRFEKRKWVTVKICKYPCMDLLLVNFSRKRSTVII</sequence>
<evidence type="ECO:0000313" key="3">
    <source>
        <dbReference type="Proteomes" id="UP000596661"/>
    </source>
</evidence>
<keyword evidence="3" id="KW-1185">Reference proteome</keyword>
<evidence type="ECO:0000313" key="2">
    <source>
        <dbReference type="EnsemblPlants" id="cds.novel_model_3394_5bd9a17a.1.5bd9b138"/>
    </source>
</evidence>
<organism evidence="2 3">
    <name type="scientific">Cannabis sativa</name>
    <name type="common">Hemp</name>
    <name type="synonym">Marijuana</name>
    <dbReference type="NCBI Taxonomy" id="3483"/>
    <lineage>
        <taxon>Eukaryota</taxon>
        <taxon>Viridiplantae</taxon>
        <taxon>Streptophyta</taxon>
        <taxon>Embryophyta</taxon>
        <taxon>Tracheophyta</taxon>
        <taxon>Spermatophyta</taxon>
        <taxon>Magnoliopsida</taxon>
        <taxon>eudicotyledons</taxon>
        <taxon>Gunneridae</taxon>
        <taxon>Pentapetalae</taxon>
        <taxon>rosids</taxon>
        <taxon>fabids</taxon>
        <taxon>Rosales</taxon>
        <taxon>Cannabaceae</taxon>
        <taxon>Cannabis</taxon>
    </lineage>
</organism>
<proteinExistence type="predicted"/>
<feature type="transmembrane region" description="Helical" evidence="1">
    <location>
        <begin position="6"/>
        <end position="26"/>
    </location>
</feature>
<dbReference type="EMBL" id="UZAU01000382">
    <property type="status" value="NOT_ANNOTATED_CDS"/>
    <property type="molecule type" value="Genomic_DNA"/>
</dbReference>
<name>A0A803QZW4_CANSA</name>
<dbReference type="Proteomes" id="UP000596661">
    <property type="component" value="Chromosome 4"/>
</dbReference>
<protein>
    <submittedName>
        <fullName evidence="2">Uncharacterized protein</fullName>
    </submittedName>
</protein>
<accession>A0A803QZW4</accession>
<keyword evidence="1" id="KW-1133">Transmembrane helix</keyword>
<dbReference type="EnsemblPlants" id="novel_model_3394_5bd9a17a.1.5bd9b138">
    <property type="protein sequence ID" value="cds.novel_model_3394_5bd9a17a.1.5bd9b138"/>
    <property type="gene ID" value="novel_gene_1802_5bd9a17a"/>
</dbReference>
<evidence type="ECO:0000256" key="1">
    <source>
        <dbReference type="SAM" id="Phobius"/>
    </source>
</evidence>
<dbReference type="AlphaFoldDB" id="A0A803QZW4"/>
<keyword evidence="1" id="KW-0472">Membrane</keyword>
<reference evidence="2" key="2">
    <citation type="submission" date="2021-03" db="UniProtKB">
        <authorList>
            <consortium name="EnsemblPlants"/>
        </authorList>
    </citation>
    <scope>IDENTIFICATION</scope>
</reference>
<dbReference type="Gramene" id="novel_model_3394_5bd9a17a.1.5bd9b138">
    <property type="protein sequence ID" value="cds.novel_model_3394_5bd9a17a.1.5bd9b138"/>
    <property type="gene ID" value="novel_gene_1802_5bd9a17a"/>
</dbReference>
<reference evidence="2" key="1">
    <citation type="submission" date="2018-11" db="EMBL/GenBank/DDBJ databases">
        <authorList>
            <person name="Grassa J C."/>
        </authorList>
    </citation>
    <scope>NUCLEOTIDE SEQUENCE [LARGE SCALE GENOMIC DNA]</scope>
</reference>
<keyword evidence="1" id="KW-0812">Transmembrane</keyword>